<dbReference type="EMBL" id="LOKL01000158">
    <property type="protein sequence ID" value="MBZ3926435.1"/>
    <property type="molecule type" value="Genomic_DNA"/>
</dbReference>
<dbReference type="Proteomes" id="UP000825388">
    <property type="component" value="Unassembled WGS sequence"/>
</dbReference>
<evidence type="ECO:0000313" key="1">
    <source>
        <dbReference type="EMBL" id="MBZ3926435.1"/>
    </source>
</evidence>
<evidence type="ECO:0000313" key="2">
    <source>
        <dbReference type="Proteomes" id="UP000825388"/>
    </source>
</evidence>
<reference evidence="1" key="1">
    <citation type="submission" date="2015-12" db="EMBL/GenBank/DDBJ databases">
        <authorList>
            <person name="Bansal K."/>
            <person name="Midha S."/>
            <person name="Patil P.B."/>
        </authorList>
    </citation>
    <scope>NUCLEOTIDE SEQUENCE</scope>
    <source>
        <strain evidence="1">LMG867</strain>
    </source>
</reference>
<proteinExistence type="predicted"/>
<name>A0AAW4RQ20_XANCI</name>
<organism evidence="1 2">
    <name type="scientific">Xanthomonas citri pv. sesbaniae</name>
    <dbReference type="NCBI Taxonomy" id="473425"/>
    <lineage>
        <taxon>Bacteria</taxon>
        <taxon>Pseudomonadati</taxon>
        <taxon>Pseudomonadota</taxon>
        <taxon>Gammaproteobacteria</taxon>
        <taxon>Lysobacterales</taxon>
        <taxon>Lysobacteraceae</taxon>
        <taxon>Xanthomonas</taxon>
    </lineage>
</organism>
<sequence length="117" mass="13106">MRVLLTIVAWILERLATGSEQVQALQWYASAAAYERSLPRLRMPGSGHRSRQRTVRTVTLSCRAQQVPCMRKRACNKLVHRPVHKRTASIVSAAASVTAHTSFAPVEPAQTCQRPMR</sequence>
<comment type="caution">
    <text evidence="1">The sequence shown here is derived from an EMBL/GenBank/DDBJ whole genome shotgun (WGS) entry which is preliminary data.</text>
</comment>
<gene>
    <name evidence="1" type="ORF">Xseb_02935</name>
</gene>
<dbReference type="AlphaFoldDB" id="A0AAW4RQ20"/>
<accession>A0AAW4RQ20</accession>
<protein>
    <recommendedName>
        <fullName evidence="3">Secreted protein</fullName>
    </recommendedName>
</protein>
<evidence type="ECO:0008006" key="3">
    <source>
        <dbReference type="Google" id="ProtNLM"/>
    </source>
</evidence>